<dbReference type="PANTHER" id="PTHR20861:SF1">
    <property type="entry name" value="HOMOSERINE KINASE"/>
    <property type="match status" value="1"/>
</dbReference>
<keyword evidence="4" id="KW-0067">ATP-binding</keyword>
<dbReference type="GO" id="GO:0005524">
    <property type="term" value="F:ATP binding"/>
    <property type="evidence" value="ECO:0007669"/>
    <property type="project" value="UniProtKB-KW"/>
</dbReference>
<evidence type="ECO:0000256" key="3">
    <source>
        <dbReference type="ARBA" id="ARBA00022777"/>
    </source>
</evidence>
<reference evidence="8 9" key="1">
    <citation type="submission" date="2019-02" db="EMBL/GenBank/DDBJ databases">
        <title>Deep-cultivation of Planctomycetes and their phenomic and genomic characterization uncovers novel biology.</title>
        <authorList>
            <person name="Wiegand S."/>
            <person name="Jogler M."/>
            <person name="Boedeker C."/>
            <person name="Pinto D."/>
            <person name="Vollmers J."/>
            <person name="Rivas-Marin E."/>
            <person name="Kohn T."/>
            <person name="Peeters S.H."/>
            <person name="Heuer A."/>
            <person name="Rast P."/>
            <person name="Oberbeckmann S."/>
            <person name="Bunk B."/>
            <person name="Jeske O."/>
            <person name="Meyerdierks A."/>
            <person name="Storesund J.E."/>
            <person name="Kallscheuer N."/>
            <person name="Luecker S."/>
            <person name="Lage O.M."/>
            <person name="Pohl T."/>
            <person name="Merkel B.J."/>
            <person name="Hornburger P."/>
            <person name="Mueller R.-W."/>
            <person name="Bruemmer F."/>
            <person name="Labrenz M."/>
            <person name="Spormann A.M."/>
            <person name="Op Den Camp H."/>
            <person name="Overmann J."/>
            <person name="Amann R."/>
            <person name="Jetten M.S.M."/>
            <person name="Mascher T."/>
            <person name="Medema M.H."/>
            <person name="Devos D.P."/>
            <person name="Kaster A.-K."/>
            <person name="Ovreas L."/>
            <person name="Rohde M."/>
            <person name="Galperin M.Y."/>
            <person name="Jogler C."/>
        </authorList>
    </citation>
    <scope>NUCLEOTIDE SEQUENCE [LARGE SCALE GENOMIC DNA]</scope>
    <source>
        <strain evidence="8 9">V7</strain>
    </source>
</reference>
<feature type="region of interest" description="Disordered" evidence="5">
    <location>
        <begin position="332"/>
        <end position="357"/>
    </location>
</feature>
<dbReference type="PIRSF" id="PIRSF004884">
    <property type="entry name" value="Sugar_kin_arch"/>
    <property type="match status" value="1"/>
</dbReference>
<evidence type="ECO:0000313" key="9">
    <source>
        <dbReference type="Proteomes" id="UP000316476"/>
    </source>
</evidence>
<evidence type="ECO:0000256" key="5">
    <source>
        <dbReference type="SAM" id="MobiDB-lite"/>
    </source>
</evidence>
<dbReference type="InterPro" id="IPR020568">
    <property type="entry name" value="Ribosomal_Su5_D2-typ_SF"/>
</dbReference>
<evidence type="ECO:0000259" key="6">
    <source>
        <dbReference type="Pfam" id="PF00288"/>
    </source>
</evidence>
<name>A0A5C6FR57_9PLAN</name>
<protein>
    <submittedName>
        <fullName evidence="8">Uncharacterized protein</fullName>
    </submittedName>
</protein>
<dbReference type="EMBL" id="SJPZ01000001">
    <property type="protein sequence ID" value="TWU65389.1"/>
    <property type="molecule type" value="Genomic_DNA"/>
</dbReference>
<sequence length="357" mass="39038">MSTPNDPPPRGRTGEVQTTVIRTGARLHFGLLDTAAPFGGCGVMIEDGGVEITITPDRTFGVTGIDDSTSVHRLARHWQQFVDAPSIPSCRLHVSRHPRRHCGLGSGTQMALAVCEALFCAAGRTPPEPQRLVQIADRGHRSAIGCHGYFQGGFLCEETPESYSQLTTSESDRVLRPLATRCDLPNHWRVVILIPKAETSLVHGRQEKQLFAAIDRATPEQRKQLTQWLCEEIVPHAKAGDFDGFTRAVARYNYHSGELFAQVQGGPYRGPVVAKTIERAKSLDGHGVGQSSWGPGVFAWFENQSAANDFARQIPSAEFDVIITRVRNQPRTLQTLQTGKSPPPANKTAAKTTSAMK</sequence>
<dbReference type="Pfam" id="PF00288">
    <property type="entry name" value="GHMP_kinases_N"/>
    <property type="match status" value="1"/>
</dbReference>
<proteinExistence type="predicted"/>
<evidence type="ECO:0000256" key="1">
    <source>
        <dbReference type="ARBA" id="ARBA00022679"/>
    </source>
</evidence>
<dbReference type="OrthoDB" id="1492801at2"/>
<evidence type="ECO:0000259" key="7">
    <source>
        <dbReference type="Pfam" id="PF08544"/>
    </source>
</evidence>
<feature type="domain" description="GHMP kinase N-terminal" evidence="6">
    <location>
        <begin position="79"/>
        <end position="145"/>
    </location>
</feature>
<dbReference type="SUPFAM" id="SSF54211">
    <property type="entry name" value="Ribosomal protein S5 domain 2-like"/>
    <property type="match status" value="1"/>
</dbReference>
<evidence type="ECO:0000256" key="4">
    <source>
        <dbReference type="ARBA" id="ARBA00022840"/>
    </source>
</evidence>
<feature type="domain" description="GHMP kinase C-terminal" evidence="7">
    <location>
        <begin position="261"/>
        <end position="316"/>
    </location>
</feature>
<organism evidence="8 9">
    <name type="scientific">Crateriforma conspicua</name>
    <dbReference type="NCBI Taxonomy" id="2527996"/>
    <lineage>
        <taxon>Bacteria</taxon>
        <taxon>Pseudomonadati</taxon>
        <taxon>Planctomycetota</taxon>
        <taxon>Planctomycetia</taxon>
        <taxon>Planctomycetales</taxon>
        <taxon>Planctomycetaceae</taxon>
        <taxon>Crateriforma</taxon>
    </lineage>
</organism>
<keyword evidence="2" id="KW-0547">Nucleotide-binding</keyword>
<dbReference type="Proteomes" id="UP000316476">
    <property type="component" value="Unassembled WGS sequence"/>
</dbReference>
<dbReference type="Pfam" id="PF08544">
    <property type="entry name" value="GHMP_kinases_C"/>
    <property type="match status" value="1"/>
</dbReference>
<dbReference type="PANTHER" id="PTHR20861">
    <property type="entry name" value="HOMOSERINE/4-DIPHOSPHOCYTIDYL-2-C-METHYL-D-ERYTHRITOL KINASE"/>
    <property type="match status" value="1"/>
</dbReference>
<evidence type="ECO:0000313" key="8">
    <source>
        <dbReference type="EMBL" id="TWU65389.1"/>
    </source>
</evidence>
<dbReference type="InterPro" id="IPR013750">
    <property type="entry name" value="GHMP_kinase_C_dom"/>
</dbReference>
<dbReference type="InterPro" id="IPR004422">
    <property type="entry name" value="RFAP_synthase"/>
</dbReference>
<dbReference type="AlphaFoldDB" id="A0A5C6FR57"/>
<dbReference type="GO" id="GO:0016301">
    <property type="term" value="F:kinase activity"/>
    <property type="evidence" value="ECO:0007669"/>
    <property type="project" value="UniProtKB-KW"/>
</dbReference>
<evidence type="ECO:0000256" key="2">
    <source>
        <dbReference type="ARBA" id="ARBA00022741"/>
    </source>
</evidence>
<keyword evidence="3" id="KW-0418">Kinase</keyword>
<gene>
    <name evidence="8" type="ORF">V7x_09360</name>
</gene>
<comment type="caution">
    <text evidence="8">The sequence shown here is derived from an EMBL/GenBank/DDBJ whole genome shotgun (WGS) entry which is preliminary data.</text>
</comment>
<keyword evidence="1" id="KW-0808">Transferase</keyword>
<accession>A0A5C6FR57</accession>
<dbReference type="InterPro" id="IPR006204">
    <property type="entry name" value="GHMP_kinase_N_dom"/>
</dbReference>
<dbReference type="RefSeq" id="WP_146411324.1">
    <property type="nucleotide sequence ID" value="NZ_SJPZ01000001.1"/>
</dbReference>